<name>A0A6S7IY42_PARCT</name>
<reference evidence="2" key="1">
    <citation type="submission" date="2020-04" db="EMBL/GenBank/DDBJ databases">
        <authorList>
            <person name="Alioto T."/>
            <person name="Alioto T."/>
            <person name="Gomez Garrido J."/>
        </authorList>
    </citation>
    <scope>NUCLEOTIDE SEQUENCE</scope>
    <source>
        <strain evidence="2">A484AB</strain>
    </source>
</reference>
<evidence type="ECO:0000313" key="3">
    <source>
        <dbReference type="Proteomes" id="UP001152795"/>
    </source>
</evidence>
<dbReference type="Pfam" id="PF13843">
    <property type="entry name" value="DDE_Tnp_1_7"/>
    <property type="match status" value="1"/>
</dbReference>
<dbReference type="OrthoDB" id="6599907at2759"/>
<dbReference type="PANTHER" id="PTHR47272">
    <property type="entry name" value="DDE_TNP_1_7 DOMAIN-CONTAINING PROTEIN"/>
    <property type="match status" value="1"/>
</dbReference>
<dbReference type="PANTHER" id="PTHR47272:SF1">
    <property type="entry name" value="PIGGYBAC TRANSPOSABLE ELEMENT-DERIVED PROTEIN 3-LIKE"/>
    <property type="match status" value="1"/>
</dbReference>
<gene>
    <name evidence="2" type="ORF">PACLA_8A078266</name>
</gene>
<dbReference type="AlphaFoldDB" id="A0A6S7IY42"/>
<keyword evidence="3" id="KW-1185">Reference proteome</keyword>
<evidence type="ECO:0000256" key="1">
    <source>
        <dbReference type="SAM" id="MobiDB-lite"/>
    </source>
</evidence>
<comment type="caution">
    <text evidence="2">The sequence shown here is derived from an EMBL/GenBank/DDBJ whole genome shotgun (WGS) entry which is preliminary data.</text>
</comment>
<dbReference type="EMBL" id="CACRXK020012175">
    <property type="protein sequence ID" value="CAB4022816.1"/>
    <property type="molecule type" value="Genomic_DNA"/>
</dbReference>
<organism evidence="2 3">
    <name type="scientific">Paramuricea clavata</name>
    <name type="common">Red gorgonian</name>
    <name type="synonym">Violescent sea-whip</name>
    <dbReference type="NCBI Taxonomy" id="317549"/>
    <lineage>
        <taxon>Eukaryota</taxon>
        <taxon>Metazoa</taxon>
        <taxon>Cnidaria</taxon>
        <taxon>Anthozoa</taxon>
        <taxon>Octocorallia</taxon>
        <taxon>Malacalcyonacea</taxon>
        <taxon>Plexauridae</taxon>
        <taxon>Paramuricea</taxon>
    </lineage>
</organism>
<proteinExistence type="predicted"/>
<dbReference type="Proteomes" id="UP001152795">
    <property type="component" value="Unassembled WGS sequence"/>
</dbReference>
<feature type="region of interest" description="Disordered" evidence="1">
    <location>
        <begin position="1"/>
        <end position="54"/>
    </location>
</feature>
<protein>
    <submittedName>
        <fullName evidence="2">Uncharacterized protein</fullName>
    </submittedName>
</protein>
<evidence type="ECO:0000313" key="2">
    <source>
        <dbReference type="EMBL" id="CAB4022816.1"/>
    </source>
</evidence>
<dbReference type="InterPro" id="IPR029526">
    <property type="entry name" value="PGBD"/>
</dbReference>
<accession>A0A6S7IY42</accession>
<sequence>MQTDSDEEEMLKSKRKKKETKGKKSEDKSKKFSWKTNPWKRPQSSNIPVEKMKPSDSSLSNLCQPFKFFKQFLTKDLLDHITFQTNLYNTQRATLGYKRAVRKRDSDTSYKQIKSVTKHEIEQVFGIILYMGIHKLPNCWMYWATTTCVPLIASSMNRNQFEEILSVLHFNNNQEVTTDPANPNYDKLFKLKPLIDHFRTVFKGSVTAETIQCIDEMMVPFKGRHGAKQYMPKKPCKWGYKFWCRAGMSGYVYDFEILGSQEAKGPPPGVNPEEFGESENVVLRLSKELEKNRHQLFFDNYFSSPDLLVYLMSRRILAVATLRSDRSRGCPLPAEKDMRKNGRRDLAEFTDSKAGLVICAWYDNRRVLTISNFLGKHPVSNCKRYDRKETVSVPRPASVELYNKFMGGVDKADMFLSLYRTKHQSRKWYHRIAFHLISLAAVNAFVMYCEIGGSGSFLDFIVDVCRCLLAVEEPNDPDSQSTSVVRVQRSLKVSQVPKDIPF</sequence>